<gene>
    <name evidence="1" type="primary">orf43</name>
</gene>
<dbReference type="EMBL" id="MZ156055">
    <property type="protein sequence ID" value="QWK44600.1"/>
    <property type="molecule type" value="Genomic_DNA"/>
</dbReference>
<accession>A0A8F0K0R8</accession>
<evidence type="ECO:0000313" key="1">
    <source>
        <dbReference type="EMBL" id="QWK44600.1"/>
    </source>
</evidence>
<keyword evidence="1" id="KW-0496">Mitochondrion</keyword>
<dbReference type="AlphaFoldDB" id="A0A8F0K0R8"/>
<geneLocation type="mitochondrion" evidence="1"/>
<protein>
    <submittedName>
        <fullName evidence="1">Uncharacterized protein</fullName>
    </submittedName>
</protein>
<reference evidence="1" key="1">
    <citation type="journal article" date="2021" name="Genome Biol. Evol.">
        <title>Genomic rearrangements and sequence evolution across brown algal organelles.</title>
        <authorList>
            <person name="Starko S."/>
            <person name="Bringloe T.T."/>
            <person name="Gomez M.S."/>
            <person name="Darby H."/>
            <person name="Graham S.W."/>
            <person name="Martone P.T."/>
        </authorList>
    </citation>
    <scope>NUCLEOTIDE SEQUENCE</scope>
</reference>
<proteinExistence type="predicted"/>
<sequence length="43" mass="5198">MRISFLQFLFLFFLGLLFFADLPQLVKSVKQKIKTYKKKETNK</sequence>
<organism evidence="1">
    <name type="scientific">Laminaria ephemera</name>
    <dbReference type="NCBI Taxonomy" id="309364"/>
    <lineage>
        <taxon>Eukaryota</taxon>
        <taxon>Sar</taxon>
        <taxon>Stramenopiles</taxon>
        <taxon>Ochrophyta</taxon>
        <taxon>PX clade</taxon>
        <taxon>Phaeophyceae</taxon>
        <taxon>Laminariales</taxon>
        <taxon>Laminariaceae</taxon>
        <taxon>Laminaria</taxon>
    </lineage>
</organism>
<name>A0A8F0K0R8_9PHAE</name>